<dbReference type="Pfam" id="PF13365">
    <property type="entry name" value="Trypsin_2"/>
    <property type="match status" value="1"/>
</dbReference>
<dbReference type="EMBL" id="MTEJ01000015">
    <property type="protein sequence ID" value="OQX15379.1"/>
    <property type="molecule type" value="Genomic_DNA"/>
</dbReference>
<organism evidence="2 3">
    <name type="scientific">Thiothrix lacustris</name>
    <dbReference type="NCBI Taxonomy" id="525917"/>
    <lineage>
        <taxon>Bacteria</taxon>
        <taxon>Pseudomonadati</taxon>
        <taxon>Pseudomonadota</taxon>
        <taxon>Gammaproteobacteria</taxon>
        <taxon>Thiotrichales</taxon>
        <taxon>Thiotrichaceae</taxon>
        <taxon>Thiothrix</taxon>
    </lineage>
</organism>
<name>A0A1Y1QX87_9GAMM</name>
<dbReference type="PANTHER" id="PTHR43019:SF23">
    <property type="entry name" value="PROTEASE DO-LIKE 5, CHLOROPLASTIC"/>
    <property type="match status" value="1"/>
</dbReference>
<dbReference type="Proteomes" id="UP000192491">
    <property type="component" value="Unassembled WGS sequence"/>
</dbReference>
<feature type="chain" id="PRO_5011988019" evidence="1">
    <location>
        <begin position="24"/>
        <end position="421"/>
    </location>
</feature>
<dbReference type="GO" id="GO:0006508">
    <property type="term" value="P:proteolysis"/>
    <property type="evidence" value="ECO:0007669"/>
    <property type="project" value="UniProtKB-KW"/>
</dbReference>
<comment type="caution">
    <text evidence="2">The sequence shown here is derived from an EMBL/GenBank/DDBJ whole genome shotgun (WGS) entry which is preliminary data.</text>
</comment>
<gene>
    <name evidence="2" type="ORF">BWK73_06965</name>
</gene>
<evidence type="ECO:0000256" key="1">
    <source>
        <dbReference type="SAM" id="SignalP"/>
    </source>
</evidence>
<keyword evidence="1" id="KW-0732">Signal</keyword>
<dbReference type="SUPFAM" id="SSF50494">
    <property type="entry name" value="Trypsin-like serine proteases"/>
    <property type="match status" value="1"/>
</dbReference>
<dbReference type="GO" id="GO:0004252">
    <property type="term" value="F:serine-type endopeptidase activity"/>
    <property type="evidence" value="ECO:0007669"/>
    <property type="project" value="InterPro"/>
</dbReference>
<accession>A0A1Y1QX87</accession>
<dbReference type="Gene3D" id="2.40.10.120">
    <property type="match status" value="1"/>
</dbReference>
<dbReference type="AlphaFoldDB" id="A0A1Y1QX87"/>
<feature type="signal peptide" evidence="1">
    <location>
        <begin position="1"/>
        <end position="23"/>
    </location>
</feature>
<dbReference type="PANTHER" id="PTHR43019">
    <property type="entry name" value="SERINE ENDOPROTEASE DEGS"/>
    <property type="match status" value="1"/>
</dbReference>
<evidence type="ECO:0000313" key="2">
    <source>
        <dbReference type="EMBL" id="OQX15379.1"/>
    </source>
</evidence>
<dbReference type="InterPro" id="IPR001940">
    <property type="entry name" value="Peptidase_S1C"/>
</dbReference>
<dbReference type="PRINTS" id="PR00834">
    <property type="entry name" value="PROTEASES2C"/>
</dbReference>
<protein>
    <submittedName>
        <fullName evidence="2">Serine protease</fullName>
    </submittedName>
</protein>
<keyword evidence="2" id="KW-0378">Hydrolase</keyword>
<keyword evidence="2" id="KW-0645">Protease</keyword>
<dbReference type="InterPro" id="IPR009003">
    <property type="entry name" value="Peptidase_S1_PA"/>
</dbReference>
<sequence>MYRFLLKILWVCVALTVVRSAHAQIDSSSIYKDVEQSVYQIQVVNQLSRKKTAIGSGFVVLEPNILATNYHVVSTYVNDPEGFDLDYLSTSGKTGKLELLAVDVIHDLAVLRADEPLGLPLSIAPVPQKGARLYSLGNPLDLGFSIIEGTNNGVMKNSDDSNILFSGSLNPGMSGGPTLNEQGSVIGVNVATSGNEISFLVPAQYLAIILERLKLTGFEPDGDIDQRIAEQLQDHAAKYINDLGKAKWTNLSIGKLKVPGDIDGFVRCWDNSSKADPDDLMRVNYTRCSNDSNIYLDDGLEVGSFAYEYIWLSSDKMIAPRFYRSYETQNSSVLDNSAGKNDVTNFVCHTGFTQVAEQEYKMTVCRRDYLNYAGLSDVMVTGAMVGHKQQGMLFNLDMIGVDFESGMQLAQRMLGDFKWQK</sequence>
<evidence type="ECO:0000313" key="3">
    <source>
        <dbReference type="Proteomes" id="UP000192491"/>
    </source>
</evidence>
<proteinExistence type="predicted"/>
<reference evidence="2 3" key="1">
    <citation type="submission" date="2017-01" db="EMBL/GenBank/DDBJ databases">
        <title>Novel large sulfur bacteria in the metagenomes of groundwater-fed chemosynthetic microbial mats in the Lake Huron basin.</title>
        <authorList>
            <person name="Sharrar A.M."/>
            <person name="Flood B.E."/>
            <person name="Bailey J.V."/>
            <person name="Jones D.S."/>
            <person name="Biddanda B."/>
            <person name="Ruberg S.A."/>
            <person name="Marcus D.N."/>
            <person name="Dick G.J."/>
        </authorList>
    </citation>
    <scope>NUCLEOTIDE SEQUENCE [LARGE SCALE GENOMIC DNA]</scope>
    <source>
        <strain evidence="2">A8</strain>
    </source>
</reference>